<reference evidence="3 4" key="3">
    <citation type="journal article" date="2010" name="BMC Genomics">
        <title>Transcriptome sequencing and comparative analysis of cucumber flowers with different sex types.</title>
        <authorList>
            <person name="Guo S."/>
            <person name="Zheng Y."/>
            <person name="Joung J.G."/>
            <person name="Liu S."/>
            <person name="Zhang Z."/>
            <person name="Crasta O.R."/>
            <person name="Sobral B.W."/>
            <person name="Xu Y."/>
            <person name="Huang S."/>
            <person name="Fei Z."/>
        </authorList>
    </citation>
    <scope>NUCLEOTIDE SEQUENCE [LARGE SCALE GENOMIC DNA]</scope>
    <source>
        <strain evidence="4">cv. 9930</strain>
    </source>
</reference>
<dbReference type="KEGG" id="csv:101222707"/>
<dbReference type="STRING" id="3659.A0A0A0K768"/>
<dbReference type="EMBL" id="CM002928">
    <property type="protein sequence ID" value="KGN44157.1"/>
    <property type="molecule type" value="Genomic_DNA"/>
</dbReference>
<feature type="region of interest" description="Disordered" evidence="2">
    <location>
        <begin position="1"/>
        <end position="111"/>
    </location>
</feature>
<dbReference type="PANTHER" id="PTHR31071">
    <property type="entry name" value="GB|AAF24581.1"/>
    <property type="match status" value="1"/>
</dbReference>
<feature type="compositionally biased region" description="Polar residues" evidence="2">
    <location>
        <begin position="19"/>
        <end position="45"/>
    </location>
</feature>
<reference evidence="3 4" key="4">
    <citation type="journal article" date="2011" name="BMC Genomics">
        <title>RNA-Seq improves annotation of protein-coding genes in the cucumber genome.</title>
        <authorList>
            <person name="Li Z."/>
            <person name="Zhang Z."/>
            <person name="Yan P."/>
            <person name="Huang S."/>
            <person name="Fei Z."/>
            <person name="Lin K."/>
        </authorList>
    </citation>
    <scope>NUCLEOTIDE SEQUENCE [LARGE SCALE GENOMIC DNA]</scope>
    <source>
        <strain evidence="4">cv. 9930</strain>
    </source>
</reference>
<dbReference type="InterPro" id="IPR043424">
    <property type="entry name" value="BLT-like"/>
</dbReference>
<dbReference type="Gramene" id="KGN44157">
    <property type="protein sequence ID" value="KGN44157"/>
    <property type="gene ID" value="Csa_7G209530"/>
</dbReference>
<feature type="compositionally biased region" description="Basic and acidic residues" evidence="2">
    <location>
        <begin position="95"/>
        <end position="111"/>
    </location>
</feature>
<gene>
    <name evidence="3" type="ORF">Csa_7G209530</name>
</gene>
<evidence type="ECO:0000256" key="1">
    <source>
        <dbReference type="SAM" id="Coils"/>
    </source>
</evidence>
<name>A0A0A0K768_CUCSA</name>
<dbReference type="OrthoDB" id="1680146at2759"/>
<evidence type="ECO:0000313" key="3">
    <source>
        <dbReference type="EMBL" id="KGN44157.1"/>
    </source>
</evidence>
<dbReference type="Proteomes" id="UP000029981">
    <property type="component" value="Chromosome 7"/>
</dbReference>
<dbReference type="eggNOG" id="ENOG502QU88">
    <property type="taxonomic scope" value="Eukaryota"/>
</dbReference>
<dbReference type="OMA" id="WETTSHK"/>
<keyword evidence="1" id="KW-0175">Coiled coil</keyword>
<organism evidence="3 4">
    <name type="scientific">Cucumis sativus</name>
    <name type="common">Cucumber</name>
    <dbReference type="NCBI Taxonomy" id="3659"/>
    <lineage>
        <taxon>Eukaryota</taxon>
        <taxon>Viridiplantae</taxon>
        <taxon>Streptophyta</taxon>
        <taxon>Embryophyta</taxon>
        <taxon>Tracheophyta</taxon>
        <taxon>Spermatophyta</taxon>
        <taxon>Magnoliopsida</taxon>
        <taxon>eudicotyledons</taxon>
        <taxon>Gunneridae</taxon>
        <taxon>Pentapetalae</taxon>
        <taxon>rosids</taxon>
        <taxon>fabids</taxon>
        <taxon>Cucurbitales</taxon>
        <taxon>Cucurbitaceae</taxon>
        <taxon>Benincaseae</taxon>
        <taxon>Cucumis</taxon>
    </lineage>
</organism>
<evidence type="ECO:0000313" key="4">
    <source>
        <dbReference type="Proteomes" id="UP000029981"/>
    </source>
</evidence>
<keyword evidence="4" id="KW-1185">Reference proteome</keyword>
<dbReference type="PANTHER" id="PTHR31071:SF2">
    <property type="entry name" value="ACTIN CYTOSKELETON-REGULATORY COMPLEX PAN-LIKE PROTEIN"/>
    <property type="match status" value="1"/>
</dbReference>
<reference evidence="3 4" key="1">
    <citation type="journal article" date="2009" name="Nat. Genet.">
        <title>The genome of the cucumber, Cucumis sativus L.</title>
        <authorList>
            <person name="Huang S."/>
            <person name="Li R."/>
            <person name="Zhang Z."/>
            <person name="Li L."/>
            <person name="Gu X."/>
            <person name="Fan W."/>
            <person name="Lucas W.J."/>
            <person name="Wang X."/>
            <person name="Xie B."/>
            <person name="Ni P."/>
            <person name="Ren Y."/>
            <person name="Zhu H."/>
            <person name="Li J."/>
            <person name="Lin K."/>
            <person name="Jin W."/>
            <person name="Fei Z."/>
            <person name="Li G."/>
            <person name="Staub J."/>
            <person name="Kilian A."/>
            <person name="van der Vossen E.A."/>
            <person name="Wu Y."/>
            <person name="Guo J."/>
            <person name="He J."/>
            <person name="Jia Z."/>
            <person name="Ren Y."/>
            <person name="Tian G."/>
            <person name="Lu Y."/>
            <person name="Ruan J."/>
            <person name="Qian W."/>
            <person name="Wang M."/>
            <person name="Huang Q."/>
            <person name="Li B."/>
            <person name="Xuan Z."/>
            <person name="Cao J."/>
            <person name="Asan"/>
            <person name="Wu Z."/>
            <person name="Zhang J."/>
            <person name="Cai Q."/>
            <person name="Bai Y."/>
            <person name="Zhao B."/>
            <person name="Han Y."/>
            <person name="Li Y."/>
            <person name="Li X."/>
            <person name="Wang S."/>
            <person name="Shi Q."/>
            <person name="Liu S."/>
            <person name="Cho W.K."/>
            <person name="Kim J.Y."/>
            <person name="Xu Y."/>
            <person name="Heller-Uszynska K."/>
            <person name="Miao H."/>
            <person name="Cheng Z."/>
            <person name="Zhang S."/>
            <person name="Wu J."/>
            <person name="Yang Y."/>
            <person name="Kang H."/>
            <person name="Li M."/>
            <person name="Liang H."/>
            <person name="Ren X."/>
            <person name="Shi Z."/>
            <person name="Wen M."/>
            <person name="Jian M."/>
            <person name="Yang H."/>
            <person name="Zhang G."/>
            <person name="Yang Z."/>
            <person name="Chen R."/>
            <person name="Liu S."/>
            <person name="Li J."/>
            <person name="Ma L."/>
            <person name="Liu H."/>
            <person name="Zhou Y."/>
            <person name="Zhao J."/>
            <person name="Fang X."/>
            <person name="Li G."/>
            <person name="Fang L."/>
            <person name="Li Y."/>
            <person name="Liu D."/>
            <person name="Zheng H."/>
            <person name="Zhang Y."/>
            <person name="Qin N."/>
            <person name="Li Z."/>
            <person name="Yang G."/>
            <person name="Yang S."/>
            <person name="Bolund L."/>
            <person name="Kristiansen K."/>
            <person name="Zheng H."/>
            <person name="Li S."/>
            <person name="Zhang X."/>
            <person name="Yang H."/>
            <person name="Wang J."/>
            <person name="Sun R."/>
            <person name="Zhang B."/>
            <person name="Jiang S."/>
            <person name="Wang J."/>
            <person name="Du Y."/>
            <person name="Li S."/>
        </authorList>
    </citation>
    <scope>NUCLEOTIDE SEQUENCE [LARGE SCALE GENOMIC DNA]</scope>
    <source>
        <strain evidence="4">cv. 9930</strain>
    </source>
</reference>
<protein>
    <submittedName>
        <fullName evidence="3">Uncharacterized protein</fullName>
    </submittedName>
</protein>
<feature type="coiled-coil region" evidence="1">
    <location>
        <begin position="328"/>
        <end position="393"/>
    </location>
</feature>
<proteinExistence type="predicted"/>
<sequence length="708" mass="79960">MESTMKLPLPLPLPAKSQHIPTFTSSLYPKSVNRSPELDLQQTPSSRKDSRRRIRNLSFIKRKLAPSGRRSRPQTPLLKWKVEERVDGGGEMDEDEKKSESENGGKDLQRVSGERDVIVSARKLAAGFWRFQKPEVSVDGGKSGLKRTQEQGIGSQPVAGHVRVPILRHHNSNIFSNETRDLIQGQPSTSGVRNGVLRKLEPFFQFSNSVMEGATKWDPIGSKISDDRGGLIYNQRELLDQQVSLVSVISSLEAELKQTRVRILELETERHASKKKLESFLRKVDEEKAVWRMREHEKVRVFIESIRTELNHERKNRRRVEHFNSKLVHELADAKSLVKRLMQDYEEERKERVLIEQVCEELAKEIGDDKAEIEASKRESARLREEVEEERKMLQLAEVWREERVQMKLVDAKVAVEEKYSQMNRLVADLENFLRLRGAISDIKEMKEAVILGKTASALNIQDIKQLSYQHSKPDDIFSIFEEVNFDENHEREVKPYGSFSPATVISKVGTTSPEVNVDTAKRVDGTLMASRTCINQNGEIDDESGWETVSQVEDQDSSSSPEGSTILPANKNCGKSSSTSGSSVTDWEEYGHGGGGGGESTINVSEVYSELVKKSKKVSNLTKRLWKSGHHNGGDSNKMITVKEPPHGITSSSPDAESGNGEYSPDFTGQWGSFDISDGQIARQRKVQINAKENQKLQLRHVLNQKI</sequence>
<feature type="region of interest" description="Disordered" evidence="2">
    <location>
        <begin position="539"/>
        <end position="601"/>
    </location>
</feature>
<evidence type="ECO:0000256" key="2">
    <source>
        <dbReference type="SAM" id="MobiDB-lite"/>
    </source>
</evidence>
<dbReference type="AlphaFoldDB" id="A0A0A0K768"/>
<feature type="compositionally biased region" description="Basic residues" evidence="2">
    <location>
        <begin position="49"/>
        <end position="72"/>
    </location>
</feature>
<feature type="compositionally biased region" description="Low complexity" evidence="2">
    <location>
        <begin position="550"/>
        <end position="563"/>
    </location>
</feature>
<feature type="region of interest" description="Disordered" evidence="2">
    <location>
        <begin position="627"/>
        <end position="670"/>
    </location>
</feature>
<accession>A0A0A0K768</accession>
<reference evidence="3 4" key="2">
    <citation type="journal article" date="2009" name="PLoS ONE">
        <title>An integrated genetic and cytogenetic map of the cucumber genome.</title>
        <authorList>
            <person name="Ren Y."/>
            <person name="Zhang Z."/>
            <person name="Liu J."/>
            <person name="Staub J.E."/>
            <person name="Han Y."/>
            <person name="Cheng Z."/>
            <person name="Li X."/>
            <person name="Lu J."/>
            <person name="Miao H."/>
            <person name="Kang H."/>
            <person name="Xie B."/>
            <person name="Gu X."/>
            <person name="Wang X."/>
            <person name="Du Y."/>
            <person name="Jin W."/>
            <person name="Huang S."/>
        </authorList>
    </citation>
    <scope>NUCLEOTIDE SEQUENCE [LARGE SCALE GENOMIC DNA]</scope>
    <source>
        <strain evidence="4">cv. 9930</strain>
    </source>
</reference>